<evidence type="ECO:0000256" key="1">
    <source>
        <dbReference type="ARBA" id="ARBA00009636"/>
    </source>
</evidence>
<evidence type="ECO:0000256" key="4">
    <source>
        <dbReference type="ARBA" id="ARBA00022741"/>
    </source>
</evidence>
<dbReference type="GO" id="GO:0007017">
    <property type="term" value="P:microtubule-based process"/>
    <property type="evidence" value="ECO:0007669"/>
    <property type="project" value="InterPro"/>
</dbReference>
<dbReference type="PANTHER" id="PTHR11588">
    <property type="entry name" value="TUBULIN"/>
    <property type="match status" value="1"/>
</dbReference>
<evidence type="ECO:0000256" key="8">
    <source>
        <dbReference type="RuleBase" id="RU000352"/>
    </source>
</evidence>
<comment type="function">
    <text evidence="8">Tubulin is the major constituent of microtubules, a cylinder consisting of laterally associated linear protofilaments composed of alpha- and beta-tubulin heterodimers. Microtubules grow by the addition of GTP-tubulin dimers to the microtubule end, where a stabilizing cap forms. Below the cap, tubulin dimers are in GDP-bound state, owing to GTPase activity of alpha-tubulin.</text>
</comment>
<evidence type="ECO:0000313" key="12">
    <source>
        <dbReference type="Proteomes" id="UP000023152"/>
    </source>
</evidence>
<dbReference type="EMBL" id="ASPP01004811">
    <property type="protein sequence ID" value="ETO31623.1"/>
    <property type="molecule type" value="Genomic_DNA"/>
</dbReference>
<dbReference type="InterPro" id="IPR003008">
    <property type="entry name" value="Tubulin_FtsZ_GTPase"/>
</dbReference>
<dbReference type="GO" id="GO:0005525">
    <property type="term" value="F:GTP binding"/>
    <property type="evidence" value="ECO:0007669"/>
    <property type="project" value="UniProtKB-UniRule"/>
</dbReference>
<dbReference type="SUPFAM" id="SSF55307">
    <property type="entry name" value="Tubulin C-terminal domain-like"/>
    <property type="match status" value="1"/>
</dbReference>
<dbReference type="PROSITE" id="PS00227">
    <property type="entry name" value="TUBULIN"/>
    <property type="match status" value="1"/>
</dbReference>
<dbReference type="SMART" id="SM00865">
    <property type="entry name" value="Tubulin_C"/>
    <property type="match status" value="1"/>
</dbReference>
<keyword evidence="2" id="KW-0963">Cytoplasm</keyword>
<comment type="similarity">
    <text evidence="1 8">Belongs to the tubulin family.</text>
</comment>
<sequence length="378" mass="42286">MFNPKFLIHGNEDTGNFARGHYTFGKQVIDKVNDRLRKLVDNCDNAMGFIFSHSVGGGTGSGLGALILECLAADYKKKTKLGFDIYPSSMLSTCILETYNSLLATHWLLNHMEVSLLLDNEAVYGICQKQLRSFWPDTNNFNNLISKVISSITASLRFGGELNADLNEFQTNLVPFPRLHFMVTGISPIVSGYDAAFASNDVQKITSDCLFPSHWLVKYTEFDPQEDKFMAISLNYRGDIKVKEANAAVQWLKTNNRVTLIEWCPTGFKIGLNEVPVAALELDDIGTFSKNAVMIANNTGIFQVFRKRIIQKYDLMYSQRAFVHWYVGEGMEEGEFAQAREDLGFLEKDYLDVLSGRLNDDIGGSNDAGDSAGHESEI</sequence>
<organism evidence="11 12">
    <name type="scientific">Reticulomyxa filosa</name>
    <dbReference type="NCBI Taxonomy" id="46433"/>
    <lineage>
        <taxon>Eukaryota</taxon>
        <taxon>Sar</taxon>
        <taxon>Rhizaria</taxon>
        <taxon>Retaria</taxon>
        <taxon>Foraminifera</taxon>
        <taxon>Monothalamids</taxon>
        <taxon>Reticulomyxidae</taxon>
        <taxon>Reticulomyxa</taxon>
    </lineage>
</organism>
<comment type="subunit">
    <text evidence="8">Dimer of alpha and beta chains. A typical microtubule is a hollow water-filled tube with an outer diameter of 25 nm and an inner diameter of 15 nM. Alpha-beta heterodimers associate head-to-tail to form protofilaments running lengthwise along the microtubule wall with the beta-tubulin subunit facing the microtubule plus end conferring a structural polarity. Microtubules usually have 13 protofilaments but different protofilament numbers can be found in some organisms and specialized cells.</text>
</comment>
<accession>X6P0F8</accession>
<evidence type="ECO:0000256" key="6">
    <source>
        <dbReference type="ARBA" id="ARBA00023134"/>
    </source>
</evidence>
<name>X6P0F8_RETFI</name>
<evidence type="ECO:0000259" key="9">
    <source>
        <dbReference type="SMART" id="SM00864"/>
    </source>
</evidence>
<keyword evidence="12" id="KW-1185">Reference proteome</keyword>
<dbReference type="InterPro" id="IPR023123">
    <property type="entry name" value="Tubulin_C"/>
</dbReference>
<dbReference type="PRINTS" id="PR01161">
    <property type="entry name" value="TUBULIN"/>
</dbReference>
<evidence type="ECO:0000256" key="3">
    <source>
        <dbReference type="ARBA" id="ARBA00022701"/>
    </source>
</evidence>
<dbReference type="Gene3D" id="3.40.50.1440">
    <property type="entry name" value="Tubulin/FtsZ, GTPase domain"/>
    <property type="match status" value="1"/>
</dbReference>
<evidence type="ECO:0000313" key="11">
    <source>
        <dbReference type="EMBL" id="ETO31623.1"/>
    </source>
</evidence>
<evidence type="ECO:0000256" key="2">
    <source>
        <dbReference type="ARBA" id="ARBA00022490"/>
    </source>
</evidence>
<keyword evidence="4 8" id="KW-0547">Nucleotide-binding</keyword>
<evidence type="ECO:0000256" key="5">
    <source>
        <dbReference type="ARBA" id="ARBA00022801"/>
    </source>
</evidence>
<feature type="domain" description="Tubulin/FtsZ GTPase" evidence="9">
    <location>
        <begin position="1"/>
        <end position="160"/>
    </location>
</feature>
<dbReference type="GO" id="GO:0005200">
    <property type="term" value="F:structural constituent of cytoskeleton"/>
    <property type="evidence" value="ECO:0007669"/>
    <property type="project" value="InterPro"/>
</dbReference>
<comment type="catalytic activity">
    <reaction evidence="7">
        <text>GTP + H2O = GDP + phosphate + H(+)</text>
        <dbReference type="Rhea" id="RHEA:19669"/>
        <dbReference type="ChEBI" id="CHEBI:15377"/>
        <dbReference type="ChEBI" id="CHEBI:15378"/>
        <dbReference type="ChEBI" id="CHEBI:37565"/>
        <dbReference type="ChEBI" id="CHEBI:43474"/>
        <dbReference type="ChEBI" id="CHEBI:58189"/>
    </reaction>
    <physiologicalReaction direction="left-to-right" evidence="7">
        <dbReference type="Rhea" id="RHEA:19670"/>
    </physiologicalReaction>
</comment>
<dbReference type="Pfam" id="PF00091">
    <property type="entry name" value="Tubulin"/>
    <property type="match status" value="1"/>
</dbReference>
<gene>
    <name evidence="11" type="ORF">RFI_05497</name>
</gene>
<dbReference type="InterPro" id="IPR018316">
    <property type="entry name" value="Tubulin/FtsZ_2-layer-sand-dom"/>
</dbReference>
<dbReference type="Pfam" id="PF03953">
    <property type="entry name" value="Tubulin_C"/>
    <property type="match status" value="1"/>
</dbReference>
<dbReference type="PRINTS" id="PR01162">
    <property type="entry name" value="ALPHATUBULIN"/>
</dbReference>
<feature type="domain" description="Tubulin/FtsZ 2-layer sandwich" evidence="10">
    <location>
        <begin position="162"/>
        <end position="310"/>
    </location>
</feature>
<dbReference type="Gene3D" id="1.10.287.600">
    <property type="entry name" value="Helix hairpin bin"/>
    <property type="match status" value="1"/>
</dbReference>
<dbReference type="InterPro" id="IPR002452">
    <property type="entry name" value="Alpha_tubulin"/>
</dbReference>
<dbReference type="SUPFAM" id="SSF52490">
    <property type="entry name" value="Tubulin nucleotide-binding domain-like"/>
    <property type="match status" value="1"/>
</dbReference>
<proteinExistence type="inferred from homology"/>
<protein>
    <recommendedName>
        <fullName evidence="8">Tubulin alpha chain</fullName>
    </recommendedName>
</protein>
<evidence type="ECO:0000256" key="7">
    <source>
        <dbReference type="ARBA" id="ARBA00049117"/>
    </source>
</evidence>
<dbReference type="InterPro" id="IPR000217">
    <property type="entry name" value="Tubulin"/>
</dbReference>
<keyword evidence="5" id="KW-0378">Hydrolase</keyword>
<dbReference type="Gene3D" id="3.30.1330.20">
    <property type="entry name" value="Tubulin/FtsZ, C-terminal domain"/>
    <property type="match status" value="1"/>
</dbReference>
<dbReference type="InterPro" id="IPR008280">
    <property type="entry name" value="Tub_FtsZ_C"/>
</dbReference>
<comment type="caution">
    <text evidence="11">The sequence shown here is derived from an EMBL/GenBank/DDBJ whole genome shotgun (WGS) entry which is preliminary data.</text>
</comment>
<keyword evidence="3 8" id="KW-0493">Microtubule</keyword>
<dbReference type="Proteomes" id="UP000023152">
    <property type="component" value="Unassembled WGS sequence"/>
</dbReference>
<dbReference type="InterPro" id="IPR037103">
    <property type="entry name" value="Tubulin/FtsZ-like_C"/>
</dbReference>
<keyword evidence="6 8" id="KW-0342">GTP-binding</keyword>
<evidence type="ECO:0000259" key="10">
    <source>
        <dbReference type="SMART" id="SM00865"/>
    </source>
</evidence>
<dbReference type="SMART" id="SM00864">
    <property type="entry name" value="Tubulin"/>
    <property type="match status" value="1"/>
</dbReference>
<dbReference type="InterPro" id="IPR017975">
    <property type="entry name" value="Tubulin_CS"/>
</dbReference>
<dbReference type="GO" id="GO:0016787">
    <property type="term" value="F:hydrolase activity"/>
    <property type="evidence" value="ECO:0007669"/>
    <property type="project" value="UniProtKB-KW"/>
</dbReference>
<reference evidence="11 12" key="1">
    <citation type="journal article" date="2013" name="Curr. Biol.">
        <title>The Genome of the Foraminiferan Reticulomyxa filosa.</title>
        <authorList>
            <person name="Glockner G."/>
            <person name="Hulsmann N."/>
            <person name="Schleicher M."/>
            <person name="Noegel A.A."/>
            <person name="Eichinger L."/>
            <person name="Gallinger C."/>
            <person name="Pawlowski J."/>
            <person name="Sierra R."/>
            <person name="Euteneuer U."/>
            <person name="Pillet L."/>
            <person name="Moustafa A."/>
            <person name="Platzer M."/>
            <person name="Groth M."/>
            <person name="Szafranski K."/>
            <person name="Schliwa M."/>
        </authorList>
    </citation>
    <scope>NUCLEOTIDE SEQUENCE [LARGE SCALE GENOMIC DNA]</scope>
</reference>
<dbReference type="GO" id="GO:0005874">
    <property type="term" value="C:microtubule"/>
    <property type="evidence" value="ECO:0007669"/>
    <property type="project" value="UniProtKB-KW"/>
</dbReference>
<dbReference type="AlphaFoldDB" id="X6P0F8"/>
<dbReference type="InterPro" id="IPR036525">
    <property type="entry name" value="Tubulin/FtsZ_GTPase_sf"/>
</dbReference>